<dbReference type="EMBL" id="CP089280">
    <property type="protein sequence ID" value="USP81842.1"/>
    <property type="molecule type" value="Genomic_DNA"/>
</dbReference>
<evidence type="ECO:0000313" key="1">
    <source>
        <dbReference type="EMBL" id="USP81842.1"/>
    </source>
</evidence>
<dbReference type="AlphaFoldDB" id="A0A9Q8ZH41"/>
<organism evidence="1 2">
    <name type="scientific">Curvularia clavata</name>
    <dbReference type="NCBI Taxonomy" id="95742"/>
    <lineage>
        <taxon>Eukaryota</taxon>
        <taxon>Fungi</taxon>
        <taxon>Dikarya</taxon>
        <taxon>Ascomycota</taxon>
        <taxon>Pezizomycotina</taxon>
        <taxon>Dothideomycetes</taxon>
        <taxon>Pleosporomycetidae</taxon>
        <taxon>Pleosporales</taxon>
        <taxon>Pleosporineae</taxon>
        <taxon>Pleosporaceae</taxon>
        <taxon>Curvularia</taxon>
    </lineage>
</organism>
<keyword evidence="2" id="KW-1185">Reference proteome</keyword>
<proteinExistence type="predicted"/>
<sequence length="493" mass="57514">MSPLFRLPRELRDIIYDFYIRCDGGYVYNAETQKFRRADGDPISCALALTCRQAASELEGLAFQVNPITFSSTPISSLREQVALHHEVACAFAENGYFLISQTGRFLVTQEMRERVAEAYPQFAPYLEIWLKERVLGDRWGWEWDYTVGEARSIWCDFQRFLAQLISRHPALHETIKALPANSGIYMPSVDLLQRDDINFEPWRIYDKTELERLSNMLSFCPIPWGRIHPETKLTYSAASTALQFLNKCTRKVRKHIRKIILIENKVLTGRSESYGRGFIPFCRENRCLHVERRVNLWRTVFGPTSGDQATYTFGWTEWDARQFKNERLRARDVTRSVGKWMTEALALPSLGMPEESYTLVFDGNPVPELSSKVFRIIQRDAAWQAALDACYSRGLFPEVSWQIGRRQNKCYQFEGLPEVMQMLLTGSSSLIQCNFDLGAPYDVEQILEDHRGWDWATWSESWSSHEPSTFQTEPPLPPWHKWCWKQYYGYYD</sequence>
<evidence type="ECO:0000313" key="2">
    <source>
        <dbReference type="Proteomes" id="UP001056012"/>
    </source>
</evidence>
<dbReference type="VEuPathDB" id="FungiDB:yc1106_09116"/>
<name>A0A9Q8ZH41_CURCL</name>
<reference evidence="1" key="1">
    <citation type="submission" date="2021-12" db="EMBL/GenBank/DDBJ databases">
        <title>Curvularia clavata genome.</title>
        <authorList>
            <person name="Cao Y."/>
        </authorList>
    </citation>
    <scope>NUCLEOTIDE SEQUENCE</scope>
    <source>
        <strain evidence="1">Yc1106</strain>
    </source>
</reference>
<dbReference type="Proteomes" id="UP001056012">
    <property type="component" value="Chromosome 7"/>
</dbReference>
<protein>
    <submittedName>
        <fullName evidence="1">Uncharacterized protein</fullName>
    </submittedName>
</protein>
<gene>
    <name evidence="1" type="ORF">yc1106_09116</name>
</gene>
<accession>A0A9Q8ZH41</accession>
<dbReference type="OrthoDB" id="5062850at2759"/>